<dbReference type="EMBL" id="SSSM01000006">
    <property type="protein sequence ID" value="THG28744.1"/>
    <property type="molecule type" value="Genomic_DNA"/>
</dbReference>
<gene>
    <name evidence="4" type="ORF">E6C64_18370</name>
</gene>
<dbReference type="GO" id="GO:0000976">
    <property type="term" value="F:transcription cis-regulatory region binding"/>
    <property type="evidence" value="ECO:0007669"/>
    <property type="project" value="TreeGrafter"/>
</dbReference>
<dbReference type="Proteomes" id="UP000309133">
    <property type="component" value="Unassembled WGS sequence"/>
</dbReference>
<comment type="caution">
    <text evidence="4">The sequence shown here is derived from an EMBL/GenBank/DDBJ whole genome shotgun (WGS) entry which is preliminary data.</text>
</comment>
<feature type="domain" description="HTH tetR-type" evidence="3">
    <location>
        <begin position="25"/>
        <end position="85"/>
    </location>
</feature>
<dbReference type="InterPro" id="IPR050109">
    <property type="entry name" value="HTH-type_TetR-like_transc_reg"/>
</dbReference>
<protein>
    <submittedName>
        <fullName evidence="4">TetR/AcrR family transcriptional regulator</fullName>
    </submittedName>
</protein>
<keyword evidence="5" id="KW-1185">Reference proteome</keyword>
<dbReference type="Gene3D" id="1.10.357.10">
    <property type="entry name" value="Tetracycline Repressor, domain 2"/>
    <property type="match status" value="1"/>
</dbReference>
<dbReference type="AlphaFoldDB" id="A0A4S4FGB6"/>
<evidence type="ECO:0000259" key="3">
    <source>
        <dbReference type="PROSITE" id="PS50977"/>
    </source>
</evidence>
<dbReference type="Pfam" id="PF00440">
    <property type="entry name" value="TetR_N"/>
    <property type="match status" value="1"/>
</dbReference>
<dbReference type="PRINTS" id="PR00455">
    <property type="entry name" value="HTHTETR"/>
</dbReference>
<evidence type="ECO:0000313" key="5">
    <source>
        <dbReference type="Proteomes" id="UP000309133"/>
    </source>
</evidence>
<dbReference type="Pfam" id="PF17918">
    <property type="entry name" value="TetR_C_15"/>
    <property type="match status" value="1"/>
</dbReference>
<evidence type="ECO:0000256" key="1">
    <source>
        <dbReference type="ARBA" id="ARBA00023125"/>
    </source>
</evidence>
<keyword evidence="1 2" id="KW-0238">DNA-binding</keyword>
<feature type="DNA-binding region" description="H-T-H motif" evidence="2">
    <location>
        <begin position="48"/>
        <end position="67"/>
    </location>
</feature>
<sequence length="212" mass="22812">MSVGDLLEQPAETSVRNEPVQARSALRLSSLLDAAAHVVDEQGYDRLTTAMVADRAGASIGTVYRYFPDRIAVLEGLGARSVRRLITEVESQLSDSADVAESVDILLAAYVAMYRTEPGFRVLRYSDSADGRPNDHPTSSALVRSLADLAARRGHDLTAADRMFQLEAIVTLCTSLIHRAFAADRGGDERFIAAAATVATESMRTLNSAPDA</sequence>
<dbReference type="GO" id="GO:0003700">
    <property type="term" value="F:DNA-binding transcription factor activity"/>
    <property type="evidence" value="ECO:0007669"/>
    <property type="project" value="TreeGrafter"/>
</dbReference>
<dbReference type="InterPro" id="IPR001647">
    <property type="entry name" value="HTH_TetR"/>
</dbReference>
<proteinExistence type="predicted"/>
<organism evidence="4 5">
    <name type="scientific">Naasia lichenicola</name>
    <dbReference type="NCBI Taxonomy" id="2565933"/>
    <lineage>
        <taxon>Bacteria</taxon>
        <taxon>Bacillati</taxon>
        <taxon>Actinomycetota</taxon>
        <taxon>Actinomycetes</taxon>
        <taxon>Micrococcales</taxon>
        <taxon>Microbacteriaceae</taxon>
        <taxon>Naasia</taxon>
    </lineage>
</organism>
<reference evidence="4 5" key="1">
    <citation type="submission" date="2019-04" db="EMBL/GenBank/DDBJ databases">
        <authorList>
            <person name="Jiang L."/>
        </authorList>
    </citation>
    <scope>NUCLEOTIDE SEQUENCE [LARGE SCALE GENOMIC DNA]</scope>
    <source>
        <strain evidence="4 5">YIM 131853</strain>
    </source>
</reference>
<dbReference type="InterPro" id="IPR009057">
    <property type="entry name" value="Homeodomain-like_sf"/>
</dbReference>
<name>A0A4S4FGB6_9MICO</name>
<dbReference type="RefSeq" id="WP_136429221.1">
    <property type="nucleotide sequence ID" value="NZ_SSSM01000006.1"/>
</dbReference>
<accession>A0A4S4FGB6</accession>
<dbReference type="OrthoDB" id="9816320at2"/>
<evidence type="ECO:0000256" key="2">
    <source>
        <dbReference type="PROSITE-ProRule" id="PRU00335"/>
    </source>
</evidence>
<dbReference type="PANTHER" id="PTHR30055">
    <property type="entry name" value="HTH-TYPE TRANSCRIPTIONAL REGULATOR RUTR"/>
    <property type="match status" value="1"/>
</dbReference>
<dbReference type="PROSITE" id="PS50977">
    <property type="entry name" value="HTH_TETR_2"/>
    <property type="match status" value="1"/>
</dbReference>
<dbReference type="PANTHER" id="PTHR30055:SF226">
    <property type="entry name" value="HTH-TYPE TRANSCRIPTIONAL REGULATOR PKSA"/>
    <property type="match status" value="1"/>
</dbReference>
<dbReference type="SUPFAM" id="SSF46689">
    <property type="entry name" value="Homeodomain-like"/>
    <property type="match status" value="1"/>
</dbReference>
<dbReference type="InterPro" id="IPR041669">
    <property type="entry name" value="TetR_C_15"/>
</dbReference>
<evidence type="ECO:0000313" key="4">
    <source>
        <dbReference type="EMBL" id="THG28744.1"/>
    </source>
</evidence>